<dbReference type="FunFam" id="3.40.50.720:FF:000084">
    <property type="entry name" value="Short-chain dehydrogenase reductase"/>
    <property type="match status" value="1"/>
</dbReference>
<dbReference type="InterPro" id="IPR020904">
    <property type="entry name" value="Sc_DH/Rdtase_CS"/>
</dbReference>
<evidence type="ECO:0000313" key="7">
    <source>
        <dbReference type="Proteomes" id="UP001174909"/>
    </source>
</evidence>
<dbReference type="NCBIfam" id="NF005559">
    <property type="entry name" value="PRK07231.1"/>
    <property type="match status" value="1"/>
</dbReference>
<evidence type="ECO:0000256" key="3">
    <source>
        <dbReference type="ARBA" id="ARBA00023002"/>
    </source>
</evidence>
<organism evidence="6 7">
    <name type="scientific">Geodia barretti</name>
    <name type="common">Barrett's horny sponge</name>
    <dbReference type="NCBI Taxonomy" id="519541"/>
    <lineage>
        <taxon>Eukaryota</taxon>
        <taxon>Metazoa</taxon>
        <taxon>Porifera</taxon>
        <taxon>Demospongiae</taxon>
        <taxon>Heteroscleromorpha</taxon>
        <taxon>Tetractinellida</taxon>
        <taxon>Astrophorina</taxon>
        <taxon>Geodiidae</taxon>
        <taxon>Geodia</taxon>
    </lineage>
</organism>
<gene>
    <name evidence="6" type="ORF">GBAR_LOCUS14533</name>
</gene>
<dbReference type="SUPFAM" id="SSF51735">
    <property type="entry name" value="NAD(P)-binding Rossmann-fold domains"/>
    <property type="match status" value="1"/>
</dbReference>
<evidence type="ECO:0000256" key="1">
    <source>
        <dbReference type="ARBA" id="ARBA00005194"/>
    </source>
</evidence>
<evidence type="ECO:0000313" key="6">
    <source>
        <dbReference type="EMBL" id="CAI8025107.1"/>
    </source>
</evidence>
<dbReference type="AlphaFoldDB" id="A0AA35WSQ8"/>
<evidence type="ECO:0000256" key="4">
    <source>
        <dbReference type="ARBA" id="ARBA00041580"/>
    </source>
</evidence>
<name>A0AA35WSQ8_GEOBA</name>
<dbReference type="PRINTS" id="PR00081">
    <property type="entry name" value="GDHRDH"/>
</dbReference>
<dbReference type="Pfam" id="PF13561">
    <property type="entry name" value="adh_short_C2"/>
    <property type="match status" value="1"/>
</dbReference>
<dbReference type="InterPro" id="IPR036291">
    <property type="entry name" value="NAD(P)-bd_dom_sf"/>
</dbReference>
<comment type="similarity">
    <text evidence="2">Belongs to the short-chain dehydrogenases/reductases (SDR) family.</text>
</comment>
<dbReference type="Proteomes" id="UP001174909">
    <property type="component" value="Unassembled WGS sequence"/>
</dbReference>
<keyword evidence="3" id="KW-0560">Oxidoreductase</keyword>
<protein>
    <recommendedName>
        <fullName evidence="5">3-ketoacyl-[acyl-carrier-protein] reductase beta subunit</fullName>
    </recommendedName>
    <alternativeName>
        <fullName evidence="4">Quinone reductase CBR4</fullName>
    </alternativeName>
</protein>
<dbReference type="Gene3D" id="3.40.50.720">
    <property type="entry name" value="NAD(P)-binding Rossmann-like Domain"/>
    <property type="match status" value="1"/>
</dbReference>
<reference evidence="6" key="1">
    <citation type="submission" date="2023-03" db="EMBL/GenBank/DDBJ databases">
        <authorList>
            <person name="Steffen K."/>
            <person name="Cardenas P."/>
        </authorList>
    </citation>
    <scope>NUCLEOTIDE SEQUENCE</scope>
</reference>
<dbReference type="CDD" id="cd05233">
    <property type="entry name" value="SDR_c"/>
    <property type="match status" value="1"/>
</dbReference>
<sequence length="279" mass="29792">MLMNNDGTALQNLDGSIAVVTGAAQGLGLGIVEQLARDGATTIIADLQLEKAETEANRLRTDGLEVHAAHLDITDSAVVTTFFERVANEHGQLDILVNNAGVGQKVTPIVELSDEEWNRVLNATLTGAFYCCRAAGGIMERQEYGCIVNVASINGQNPAALVAAYNVAKAGIISLTKTLALELAAYGVRVNAVSPGPVYTEFNRRNMAQRCETLNITEDEMIERIRSAIPLGRWGEPTDIARGIAFLCSPQASWITGEVLRVSGGMEGVSATPPKRQKN</sequence>
<dbReference type="GO" id="GO:0016616">
    <property type="term" value="F:oxidoreductase activity, acting on the CH-OH group of donors, NAD or NADP as acceptor"/>
    <property type="evidence" value="ECO:0007669"/>
    <property type="project" value="TreeGrafter"/>
</dbReference>
<proteinExistence type="inferred from homology"/>
<dbReference type="PROSITE" id="PS00061">
    <property type="entry name" value="ADH_SHORT"/>
    <property type="match status" value="1"/>
</dbReference>
<dbReference type="PRINTS" id="PR00080">
    <property type="entry name" value="SDRFAMILY"/>
</dbReference>
<evidence type="ECO:0000256" key="5">
    <source>
        <dbReference type="ARBA" id="ARBA00041707"/>
    </source>
</evidence>
<comment type="caution">
    <text evidence="6">The sequence shown here is derived from an EMBL/GenBank/DDBJ whole genome shotgun (WGS) entry which is preliminary data.</text>
</comment>
<dbReference type="InterPro" id="IPR002347">
    <property type="entry name" value="SDR_fam"/>
</dbReference>
<keyword evidence="7" id="KW-1185">Reference proteome</keyword>
<accession>A0AA35WSQ8</accession>
<comment type="pathway">
    <text evidence="1">Lipid metabolism; fatty acid biosynthesis.</text>
</comment>
<dbReference type="EMBL" id="CASHTH010002119">
    <property type="protein sequence ID" value="CAI8025107.1"/>
    <property type="molecule type" value="Genomic_DNA"/>
</dbReference>
<dbReference type="PANTHER" id="PTHR42760">
    <property type="entry name" value="SHORT-CHAIN DEHYDROGENASES/REDUCTASES FAMILY MEMBER"/>
    <property type="match status" value="1"/>
</dbReference>
<dbReference type="PANTHER" id="PTHR42760:SF133">
    <property type="entry name" value="3-OXOACYL-[ACYL-CARRIER-PROTEIN] REDUCTASE"/>
    <property type="match status" value="1"/>
</dbReference>
<evidence type="ECO:0000256" key="2">
    <source>
        <dbReference type="ARBA" id="ARBA00006484"/>
    </source>
</evidence>